<sequence>MKTTWFRWFLPVYPLFLSLLLPLADSMLAKQLQRHTYTGLTAVLLLGYLLYALLFGFFILAFSLHREETPRLWAAVGLGELLFFAAVPFVPPLYRLLRQLSPALFGAYFGSVTTHLYRFLPNIMLYAVLLYPRRNLPNNN</sequence>
<keyword evidence="1" id="KW-0472">Membrane</keyword>
<keyword evidence="1" id="KW-0812">Transmembrane</keyword>
<reference evidence="2" key="1">
    <citation type="submission" date="2019-11" db="EMBL/GenBank/DDBJ databases">
        <authorList>
            <person name="Feng L."/>
        </authorList>
    </citation>
    <scope>NUCLEOTIDE SEQUENCE</scope>
    <source>
        <strain evidence="2">AundefinedLFYP135</strain>
    </source>
</reference>
<evidence type="ECO:0000256" key="1">
    <source>
        <dbReference type="SAM" id="Phobius"/>
    </source>
</evidence>
<feature type="transmembrane region" description="Helical" evidence="1">
    <location>
        <begin position="39"/>
        <end position="60"/>
    </location>
</feature>
<name>A0A6N2S954_9FIRM</name>
<dbReference type="EMBL" id="CACRSL010000003">
    <property type="protein sequence ID" value="VYS88375.1"/>
    <property type="molecule type" value="Genomic_DNA"/>
</dbReference>
<evidence type="ECO:0000313" key="2">
    <source>
        <dbReference type="EMBL" id="VYS88375.1"/>
    </source>
</evidence>
<gene>
    <name evidence="2" type="ORF">AULFYP135_00762</name>
</gene>
<organism evidence="2">
    <name type="scientific">uncultured Anaerotruncus sp</name>
    <dbReference type="NCBI Taxonomy" id="905011"/>
    <lineage>
        <taxon>Bacteria</taxon>
        <taxon>Bacillati</taxon>
        <taxon>Bacillota</taxon>
        <taxon>Clostridia</taxon>
        <taxon>Eubacteriales</taxon>
        <taxon>Oscillospiraceae</taxon>
        <taxon>Anaerotruncus</taxon>
        <taxon>environmental samples</taxon>
    </lineage>
</organism>
<proteinExistence type="predicted"/>
<feature type="transmembrane region" description="Helical" evidence="1">
    <location>
        <begin position="72"/>
        <end position="94"/>
    </location>
</feature>
<feature type="transmembrane region" description="Helical" evidence="1">
    <location>
        <begin position="114"/>
        <end position="131"/>
    </location>
</feature>
<dbReference type="AlphaFoldDB" id="A0A6N2S954"/>
<keyword evidence="1" id="KW-1133">Transmembrane helix</keyword>
<accession>A0A6N2S954</accession>
<protein>
    <submittedName>
        <fullName evidence="2">Uncharacterized protein</fullName>
    </submittedName>
</protein>